<evidence type="ECO:0000256" key="1">
    <source>
        <dbReference type="SAM" id="MobiDB-lite"/>
    </source>
</evidence>
<dbReference type="Gene3D" id="3.60.10.10">
    <property type="entry name" value="Endonuclease/exonuclease/phosphatase"/>
    <property type="match status" value="1"/>
</dbReference>
<comment type="caution">
    <text evidence="2">The sequence shown here is derived from an EMBL/GenBank/DDBJ whole genome shotgun (WGS) entry which is preliminary data.</text>
</comment>
<proteinExistence type="predicted"/>
<dbReference type="Proteomes" id="UP000299102">
    <property type="component" value="Unassembled WGS sequence"/>
</dbReference>
<feature type="region of interest" description="Disordered" evidence="1">
    <location>
        <begin position="85"/>
        <end position="128"/>
    </location>
</feature>
<sequence length="688" mass="78613">MRPIRHNRGDAIQKRYPWAVPSLPTLRPRRHRLQRPTAVREMLGSTLNQGVRSHPRVRRQTCLLKIRKVQQTLRLLEKTHIPALNNENRHTARTTNTTPAKPTGSKNLQPTPTSQRKTNGKIHFHGSTPKLRKPRIESLFYLPQTDRQPPRQAGIVASALGDDIDTIMSILQIVRSAEVADLAAKFRKVKHSVDRLKIILENQELISRLSMTGHGTIIIISVYLSPRKELLRSDIETLLTLGDTVILFGDLNSSTQWSCNYTNANGHIALMRRVALNVRCIETLQSLNSDQRSVLLRVGPPDGNQPPKEKIITRWKRCRSYLRRATPILNNILYNIETTDEIYNAIGALINHIATVVENKSRAIPAADSRQKLPEDVRVLLRVKKAAMRCASAYSTCENRSCAKPDNSFAIDDQEKAECLADSVIQQYSNNKIHDTEHSHRIEEEIRMKISLEPKDNLALVFVDEIQKQIKSLKIKKTPGLNGITWKEAIVIGIPKPGKPRDLPASYLPISLLSRLEKLFEKTIKTRSRVTLDKYLHFRHHVSRVSKLTKFHQSRLSGMIGRKSKMTLRKKCTLYLICIRPIMAYACPVSAHAAPNIIKKKRVVSWDTSHVLVHEFMSIYYALAGWSGNRERDERTKRRRKRKPRPLPYEPPPVHNFLRRPRNILSDPPDTLTSEVKALSEARSMPLE</sequence>
<keyword evidence="3" id="KW-1185">Reference proteome</keyword>
<keyword evidence="2" id="KW-0695">RNA-directed DNA polymerase</keyword>
<reference evidence="2 3" key="1">
    <citation type="journal article" date="2019" name="Commun. Biol.">
        <title>The bagworm genome reveals a unique fibroin gene that provides high tensile strength.</title>
        <authorList>
            <person name="Kono N."/>
            <person name="Nakamura H."/>
            <person name="Ohtoshi R."/>
            <person name="Tomita M."/>
            <person name="Numata K."/>
            <person name="Arakawa K."/>
        </authorList>
    </citation>
    <scope>NUCLEOTIDE SEQUENCE [LARGE SCALE GENOMIC DNA]</scope>
</reference>
<protein>
    <submittedName>
        <fullName evidence="2">Probable RNA-directed DNA polymerase from transposon BS</fullName>
    </submittedName>
</protein>
<dbReference type="EMBL" id="BGZK01000499">
    <property type="protein sequence ID" value="GBP47269.1"/>
    <property type="molecule type" value="Genomic_DNA"/>
</dbReference>
<evidence type="ECO:0000313" key="3">
    <source>
        <dbReference type="Proteomes" id="UP000299102"/>
    </source>
</evidence>
<keyword evidence="2" id="KW-0548">Nucleotidyltransferase</keyword>
<feature type="compositionally biased region" description="Polar residues" evidence="1">
    <location>
        <begin position="93"/>
        <end position="117"/>
    </location>
</feature>
<dbReference type="InterPro" id="IPR036691">
    <property type="entry name" value="Endo/exonu/phosph_ase_sf"/>
</dbReference>
<feature type="region of interest" description="Disordered" evidence="1">
    <location>
        <begin position="631"/>
        <end position="688"/>
    </location>
</feature>
<dbReference type="AlphaFoldDB" id="A0A4C1W9S1"/>
<gene>
    <name evidence="2" type="primary">RTase</name>
    <name evidence="2" type="ORF">EVAR_38033_1</name>
</gene>
<name>A0A4C1W9S1_EUMVA</name>
<evidence type="ECO:0000313" key="2">
    <source>
        <dbReference type="EMBL" id="GBP47269.1"/>
    </source>
</evidence>
<organism evidence="2 3">
    <name type="scientific">Eumeta variegata</name>
    <name type="common">Bagworm moth</name>
    <name type="synonym">Eumeta japonica</name>
    <dbReference type="NCBI Taxonomy" id="151549"/>
    <lineage>
        <taxon>Eukaryota</taxon>
        <taxon>Metazoa</taxon>
        <taxon>Ecdysozoa</taxon>
        <taxon>Arthropoda</taxon>
        <taxon>Hexapoda</taxon>
        <taxon>Insecta</taxon>
        <taxon>Pterygota</taxon>
        <taxon>Neoptera</taxon>
        <taxon>Endopterygota</taxon>
        <taxon>Lepidoptera</taxon>
        <taxon>Glossata</taxon>
        <taxon>Ditrysia</taxon>
        <taxon>Tineoidea</taxon>
        <taxon>Psychidae</taxon>
        <taxon>Oiketicinae</taxon>
        <taxon>Eumeta</taxon>
    </lineage>
</organism>
<dbReference type="GO" id="GO:0003964">
    <property type="term" value="F:RNA-directed DNA polymerase activity"/>
    <property type="evidence" value="ECO:0007669"/>
    <property type="project" value="UniProtKB-KW"/>
</dbReference>
<dbReference type="OrthoDB" id="7487383at2759"/>
<dbReference type="SUPFAM" id="SSF56219">
    <property type="entry name" value="DNase I-like"/>
    <property type="match status" value="1"/>
</dbReference>
<accession>A0A4C1W9S1</accession>
<keyword evidence="2" id="KW-0808">Transferase</keyword>